<dbReference type="WBParaSite" id="HCON_00065200-00001">
    <property type="protein sequence ID" value="HCON_00065200-00001"/>
    <property type="gene ID" value="HCON_00065200"/>
</dbReference>
<dbReference type="Proteomes" id="UP000025227">
    <property type="component" value="Unplaced"/>
</dbReference>
<protein>
    <submittedName>
        <fullName evidence="2">Reverse transcriptase</fullName>
    </submittedName>
</protein>
<organism evidence="1 2">
    <name type="scientific">Haemonchus contortus</name>
    <name type="common">Barber pole worm</name>
    <dbReference type="NCBI Taxonomy" id="6289"/>
    <lineage>
        <taxon>Eukaryota</taxon>
        <taxon>Metazoa</taxon>
        <taxon>Ecdysozoa</taxon>
        <taxon>Nematoda</taxon>
        <taxon>Chromadorea</taxon>
        <taxon>Rhabditida</taxon>
        <taxon>Rhabditina</taxon>
        <taxon>Rhabditomorpha</taxon>
        <taxon>Strongyloidea</taxon>
        <taxon>Trichostrongylidae</taxon>
        <taxon>Haemonchus</taxon>
    </lineage>
</organism>
<proteinExistence type="predicted"/>
<dbReference type="OrthoDB" id="10059790at2759"/>
<evidence type="ECO:0000313" key="1">
    <source>
        <dbReference type="Proteomes" id="UP000025227"/>
    </source>
</evidence>
<name>A0A7I4YAJ5_HAECO</name>
<evidence type="ECO:0000313" key="2">
    <source>
        <dbReference type="WBParaSite" id="HCON_00065200-00001"/>
    </source>
</evidence>
<dbReference type="AlphaFoldDB" id="A0A7I4YAJ5"/>
<accession>A0A7I4YAJ5</accession>
<reference evidence="2" key="1">
    <citation type="submission" date="2020-12" db="UniProtKB">
        <authorList>
            <consortium name="WormBaseParasite"/>
        </authorList>
    </citation>
    <scope>IDENTIFICATION</scope>
    <source>
        <strain evidence="2">MHco3</strain>
    </source>
</reference>
<sequence>MQIAPAQLKTREQRLQWYGRLLITGPPGKKVDGVRSPSKRAQEAPKKRWRDVIKRNLAEVKNTTEDAIIRTKWERLTRKADPARRGNNFRGRGSLTVECLLDVSLKAAEKDFVNTASENTSDKIGFAVHPMGSNFCHEDVICSTASEKSENRNP</sequence>
<keyword evidence="1" id="KW-1185">Reference proteome</keyword>